<proteinExistence type="predicted"/>
<feature type="signal peptide" evidence="2">
    <location>
        <begin position="1"/>
        <end position="17"/>
    </location>
</feature>
<comment type="caution">
    <text evidence="3">The sequence shown here is derived from an EMBL/GenBank/DDBJ whole genome shotgun (WGS) entry which is preliminary data.</text>
</comment>
<dbReference type="EMBL" id="CAJHUB010000746">
    <property type="protein sequence ID" value="CAD7680082.1"/>
    <property type="molecule type" value="Genomic_DNA"/>
</dbReference>
<feature type="chain" id="PRO_5032576743" evidence="2">
    <location>
        <begin position="18"/>
        <end position="158"/>
    </location>
</feature>
<dbReference type="GO" id="GO:0031773">
    <property type="term" value="F:kisspeptin receptor binding"/>
    <property type="evidence" value="ECO:0007669"/>
    <property type="project" value="TreeGrafter"/>
</dbReference>
<keyword evidence="4" id="KW-1185">Reference proteome</keyword>
<evidence type="ECO:0000256" key="2">
    <source>
        <dbReference type="SAM" id="SignalP"/>
    </source>
</evidence>
<keyword evidence="2" id="KW-0732">Signal</keyword>
<evidence type="ECO:0000313" key="4">
    <source>
        <dbReference type="Proteomes" id="UP000645828"/>
    </source>
</evidence>
<dbReference type="PANTHER" id="PTHR16955:SF6">
    <property type="entry name" value="METASTASIS-SUPPRESSOR KISS-1"/>
    <property type="match status" value="1"/>
</dbReference>
<dbReference type="GO" id="GO:0007186">
    <property type="term" value="P:G protein-coupled receptor signaling pathway"/>
    <property type="evidence" value="ECO:0007669"/>
    <property type="project" value="TreeGrafter"/>
</dbReference>
<dbReference type="AlphaFoldDB" id="A0A811Z046"/>
<dbReference type="GO" id="GO:0007204">
    <property type="term" value="P:positive regulation of cytosolic calcium ion concentration"/>
    <property type="evidence" value="ECO:0007669"/>
    <property type="project" value="TreeGrafter"/>
</dbReference>
<dbReference type="InterPro" id="IPR020207">
    <property type="entry name" value="Metastasis-suppressor_KiSS-1"/>
</dbReference>
<accession>A0A811Z046</accession>
<dbReference type="PANTHER" id="PTHR16955">
    <property type="entry name" value="METASTASIS-SUPPRESSOR KISS-1"/>
    <property type="match status" value="1"/>
</dbReference>
<dbReference type="Proteomes" id="UP000645828">
    <property type="component" value="Unassembled WGS sequence"/>
</dbReference>
<evidence type="ECO:0000256" key="1">
    <source>
        <dbReference type="SAM" id="MobiDB-lite"/>
    </source>
</evidence>
<feature type="region of interest" description="Disordered" evidence="1">
    <location>
        <begin position="66"/>
        <end position="134"/>
    </location>
</feature>
<organism evidence="3 4">
    <name type="scientific">Nyctereutes procyonoides</name>
    <name type="common">Raccoon dog</name>
    <name type="synonym">Canis procyonoides</name>
    <dbReference type="NCBI Taxonomy" id="34880"/>
    <lineage>
        <taxon>Eukaryota</taxon>
        <taxon>Metazoa</taxon>
        <taxon>Chordata</taxon>
        <taxon>Craniata</taxon>
        <taxon>Vertebrata</taxon>
        <taxon>Euteleostomi</taxon>
        <taxon>Mammalia</taxon>
        <taxon>Eutheria</taxon>
        <taxon>Laurasiatheria</taxon>
        <taxon>Carnivora</taxon>
        <taxon>Caniformia</taxon>
        <taxon>Canidae</taxon>
        <taxon>Nyctereutes</taxon>
    </lineage>
</organism>
<name>A0A811Z046_NYCPR</name>
<feature type="compositionally biased region" description="Low complexity" evidence="1">
    <location>
        <begin position="80"/>
        <end position="91"/>
    </location>
</feature>
<protein>
    <submittedName>
        <fullName evidence="3">(raccoon dog) hypothetical protein</fullName>
    </submittedName>
</protein>
<sequence length="158" mass="16689">MNSLVSWQLMLLLCATSFRETLEKVAPMETPGPAGMHCLGRGWEGARELLENEGYRIFQSEASLLMPAARTPGPPGPGPGQAQAPGSAPTGSPRGTSLCPPPGNPAGPQHPGLRAPQRCLMPAPRGAVPGRGDLPTYNWNVFGLRYGRRRATTPGLRG</sequence>
<evidence type="ECO:0000313" key="3">
    <source>
        <dbReference type="EMBL" id="CAD7680082.1"/>
    </source>
</evidence>
<dbReference type="Pfam" id="PF15152">
    <property type="entry name" value="Kisspeptin"/>
    <property type="match status" value="1"/>
</dbReference>
<reference evidence="3" key="1">
    <citation type="submission" date="2020-12" db="EMBL/GenBank/DDBJ databases">
        <authorList>
            <consortium name="Molecular Ecology Group"/>
        </authorList>
    </citation>
    <scope>NUCLEOTIDE SEQUENCE</scope>
    <source>
        <strain evidence="3">TBG_1078</strain>
    </source>
</reference>
<gene>
    <name evidence="3" type="ORF">NYPRO_LOCUS12880</name>
</gene>